<organism evidence="4">
    <name type="scientific">Escherichia coli</name>
    <dbReference type="NCBI Taxonomy" id="562"/>
    <lineage>
        <taxon>Bacteria</taxon>
        <taxon>Pseudomonadati</taxon>
        <taxon>Pseudomonadota</taxon>
        <taxon>Gammaproteobacteria</taxon>
        <taxon>Enterobacterales</taxon>
        <taxon>Enterobacteriaceae</taxon>
        <taxon>Escherichia</taxon>
    </lineage>
</organism>
<evidence type="ECO:0000256" key="2">
    <source>
        <dbReference type="ARBA" id="ARBA00023125"/>
    </source>
</evidence>
<dbReference type="InterPro" id="IPR014884">
    <property type="entry name" value="ParB_fam_C"/>
</dbReference>
<keyword evidence="2" id="KW-0238">DNA-binding</keyword>
<dbReference type="PANTHER" id="PTHR38973:SF1">
    <property type="entry name" value="PLASMID PARTITION PROTEIN B"/>
    <property type="match status" value="1"/>
</dbReference>
<evidence type="ECO:0000256" key="1">
    <source>
        <dbReference type="ARBA" id="ARBA00006295"/>
    </source>
</evidence>
<sequence>MKKIVSRGRVLGKNSSEFARMLEGSEGTKTFTLKSGRQAKFLLTVVLSGEIESRTFVDPAVNGRDQSLLTPESVSDISRTIKLQQFFPAIGRMVGERIEVLDGSRRRAACIFNETKFEILVTKDEISLADARQLAIDIQTAREHTLRELGKRFEVMYGKSMTKEEIARAENISKAKVTRAFQAAAVPDEMIAVFPVASDLALPDYQLLLQISEDANAKSVPIEELVDTVRERIAETEGAKEDKAKILAIFKAESKSLKPAPVKSVVVEKLRDFSDRRQYARKKSDPKKRVVAYEFSRLPSEVQTEIDEAIKKSLGKCLLGNNSAGGRWC</sequence>
<evidence type="ECO:0000313" key="4">
    <source>
        <dbReference type="EMBL" id="SPD97359.1"/>
    </source>
</evidence>
<dbReference type="PANTHER" id="PTHR38973">
    <property type="entry name" value="PLASMID PARTITIONING CONTROL PROTEIN-RELATED"/>
    <property type="match status" value="1"/>
</dbReference>
<accession>A0A2P9E1T4</accession>
<dbReference type="InterPro" id="IPR003115">
    <property type="entry name" value="ParB_N"/>
</dbReference>
<dbReference type="GO" id="GO:0003677">
    <property type="term" value="F:DNA binding"/>
    <property type="evidence" value="ECO:0007669"/>
    <property type="project" value="UniProtKB-KW"/>
</dbReference>
<keyword evidence="4" id="KW-0614">Plasmid</keyword>
<comment type="similarity">
    <text evidence="1">Belongs to the ParB family.</text>
</comment>
<feature type="domain" description="ParB-like N-terminal" evidence="3">
    <location>
        <begin position="51"/>
        <end position="138"/>
    </location>
</feature>
<dbReference type="NCBIfam" id="TIGR00180">
    <property type="entry name" value="parB_part"/>
    <property type="match status" value="1"/>
</dbReference>
<dbReference type="EMBL" id="LT985234">
    <property type="protein sequence ID" value="SPD97359.1"/>
    <property type="molecule type" value="Genomic_DNA"/>
</dbReference>
<protein>
    <submittedName>
        <fullName evidence="4">Plasmid partitioning protein ParB</fullName>
    </submittedName>
</protein>
<evidence type="ECO:0000259" key="3">
    <source>
        <dbReference type="SMART" id="SM00470"/>
    </source>
</evidence>
<dbReference type="CDD" id="cd16394">
    <property type="entry name" value="sopB_N"/>
    <property type="match status" value="1"/>
</dbReference>
<name>A0A2P9E1T4_ECOLX</name>
<geneLocation type="plasmid" evidence="4">
    <name>RCS32TR557_p</name>
</geneLocation>
<dbReference type="Pfam" id="PF08775">
    <property type="entry name" value="ParB"/>
    <property type="match status" value="1"/>
</dbReference>
<reference evidence="4" key="1">
    <citation type="submission" date="2018-02" db="EMBL/GenBank/DDBJ databases">
        <authorList>
            <person name="Cohen D.B."/>
            <person name="Kent A.D."/>
        </authorList>
    </citation>
    <scope>NUCLEOTIDE SEQUENCE</scope>
    <source>
        <strain evidence="4">557</strain>
    </source>
</reference>
<dbReference type="RefSeq" id="WP_159372819.1">
    <property type="nucleotide sequence ID" value="NZ_LT985234.1"/>
</dbReference>
<dbReference type="AlphaFoldDB" id="A0A2P9E1T4"/>
<dbReference type="InterPro" id="IPR004437">
    <property type="entry name" value="ParB/RepB/Spo0J"/>
</dbReference>
<dbReference type="SMART" id="SM00470">
    <property type="entry name" value="ParB"/>
    <property type="match status" value="1"/>
</dbReference>
<dbReference type="Gene3D" id="1.10.10.2830">
    <property type="match status" value="1"/>
</dbReference>
<gene>
    <name evidence="4" type="primary">parB</name>
    <name evidence="4" type="ORF">RCS32TR557_P0078</name>
</gene>
<proteinExistence type="inferred from homology"/>